<protein>
    <submittedName>
        <fullName evidence="1">Unannotated protein</fullName>
    </submittedName>
</protein>
<sequence length="152" mass="16326">MASRIIRATAAAVAVTAFGATPALAYTESPAGTFNVTNTELQTAFGAGVVLSEVTFDVESNFTWYSVQCKKSLPNKKELTKTFKRQTHLSSTESVTPTATGFTIVVTGTEPRSNVRCPGGFQKDGEPVVMAQSSASHLIAEYRDMDVELVRQ</sequence>
<organism evidence="1">
    <name type="scientific">freshwater metagenome</name>
    <dbReference type="NCBI Taxonomy" id="449393"/>
    <lineage>
        <taxon>unclassified sequences</taxon>
        <taxon>metagenomes</taxon>
        <taxon>ecological metagenomes</taxon>
    </lineage>
</organism>
<proteinExistence type="predicted"/>
<evidence type="ECO:0000313" key="1">
    <source>
        <dbReference type="EMBL" id="CAB4934987.1"/>
    </source>
</evidence>
<reference evidence="1" key="1">
    <citation type="submission" date="2020-05" db="EMBL/GenBank/DDBJ databases">
        <authorList>
            <person name="Chiriac C."/>
            <person name="Salcher M."/>
            <person name="Ghai R."/>
            <person name="Kavagutti S V."/>
        </authorList>
    </citation>
    <scope>NUCLEOTIDE SEQUENCE</scope>
</reference>
<name>A0A6J7IXF9_9ZZZZ</name>
<gene>
    <name evidence="1" type="ORF">UFOPK3772_00506</name>
</gene>
<accession>A0A6J7IXF9</accession>
<dbReference type="EMBL" id="CAFBNE010000010">
    <property type="protein sequence ID" value="CAB4934987.1"/>
    <property type="molecule type" value="Genomic_DNA"/>
</dbReference>
<dbReference type="AlphaFoldDB" id="A0A6J7IXF9"/>